<protein>
    <submittedName>
        <fullName evidence="4">Patatin</fullName>
    </submittedName>
</protein>
<dbReference type="Gene3D" id="3.40.1090.10">
    <property type="entry name" value="Cytosolic phospholipase A2 catalytic domain"/>
    <property type="match status" value="2"/>
</dbReference>
<dbReference type="EMBL" id="WHOB01000020">
    <property type="protein sequence ID" value="NOU78824.1"/>
    <property type="molecule type" value="Genomic_DNA"/>
</dbReference>
<feature type="domain" description="PNPLA" evidence="3">
    <location>
        <begin position="5"/>
        <end position="206"/>
    </location>
</feature>
<feature type="active site" description="Nucleophile" evidence="2">
    <location>
        <position position="38"/>
    </location>
</feature>
<keyword evidence="1 2" id="KW-0443">Lipid metabolism</keyword>
<dbReference type="RefSeq" id="WP_171716776.1">
    <property type="nucleotide sequence ID" value="NZ_WHOB01000020.1"/>
</dbReference>
<accession>A0ABX1YE81</accession>
<dbReference type="PANTHER" id="PTHR46394">
    <property type="entry name" value="ANNEXIN"/>
    <property type="match status" value="1"/>
</dbReference>
<dbReference type="CDD" id="cd07207">
    <property type="entry name" value="Pat_ExoU_VipD_like"/>
    <property type="match status" value="1"/>
</dbReference>
<dbReference type="InterPro" id="IPR052580">
    <property type="entry name" value="Lipid_Hydrolase"/>
</dbReference>
<keyword evidence="5" id="KW-1185">Reference proteome</keyword>
<sequence length="319" mass="35034">MEINAVFEGGGVKGIALAGAVEATERAGRTFRRVAGTSSGSIIASLLAAGYNGEAMSRIIRETPFTSFLKRGALYNTAVIGPAIRVLIKKGLYSGQALESWIRGILLEKGVVTFSDLPRGRLTVIASDITNGRIVVLPDDLELYGISPESFEVAKAVRMSCSIPYFFDPVMLRLNGEAARRKSFAEQFVYMVDGGMLSNFPLWLFDEKKDGFQSPERRTPTVGYQLIGKTQPQPHRITGPFSMLQAMVGTMLSAHDERYIETDKFVRTVKIPTLGISTTQFHISPEQSEAIYTAGLTAGADFFKNWRPPLSTRPYIHPA</sequence>
<feature type="active site" description="Proton acceptor" evidence="2">
    <location>
        <position position="193"/>
    </location>
</feature>
<dbReference type="PROSITE" id="PS51635">
    <property type="entry name" value="PNPLA"/>
    <property type="match status" value="1"/>
</dbReference>
<evidence type="ECO:0000256" key="2">
    <source>
        <dbReference type="PROSITE-ProRule" id="PRU01161"/>
    </source>
</evidence>
<reference evidence="4 5" key="1">
    <citation type="submission" date="2019-10" db="EMBL/GenBank/DDBJ databases">
        <title>Description of Paenibacillus terricola sp. nov.</title>
        <authorList>
            <person name="Carlier A."/>
            <person name="Qi S."/>
        </authorList>
    </citation>
    <scope>NUCLEOTIDE SEQUENCE [LARGE SCALE GENOMIC DNA]</scope>
    <source>
        <strain evidence="4 5">LMG 31459</strain>
    </source>
</reference>
<dbReference type="InterPro" id="IPR016035">
    <property type="entry name" value="Acyl_Trfase/lysoPLipase"/>
</dbReference>
<feature type="short sequence motif" description="DGA/G" evidence="2">
    <location>
        <begin position="193"/>
        <end position="195"/>
    </location>
</feature>
<evidence type="ECO:0000256" key="1">
    <source>
        <dbReference type="ARBA" id="ARBA00023098"/>
    </source>
</evidence>
<dbReference type="SUPFAM" id="SSF52151">
    <property type="entry name" value="FabD/lysophospholipase-like"/>
    <property type="match status" value="1"/>
</dbReference>
<organism evidence="4 5">
    <name type="scientific">Paenibacillus phytohabitans</name>
    <dbReference type="NCBI Taxonomy" id="2654978"/>
    <lineage>
        <taxon>Bacteria</taxon>
        <taxon>Bacillati</taxon>
        <taxon>Bacillota</taxon>
        <taxon>Bacilli</taxon>
        <taxon>Bacillales</taxon>
        <taxon>Paenibacillaceae</taxon>
        <taxon>Paenibacillus</taxon>
    </lineage>
</organism>
<keyword evidence="2" id="KW-0378">Hydrolase</keyword>
<dbReference type="Pfam" id="PF01734">
    <property type="entry name" value="Patatin"/>
    <property type="match status" value="1"/>
</dbReference>
<evidence type="ECO:0000259" key="3">
    <source>
        <dbReference type="PROSITE" id="PS51635"/>
    </source>
</evidence>
<dbReference type="PANTHER" id="PTHR46394:SF1">
    <property type="entry name" value="PNPLA DOMAIN-CONTAINING PROTEIN"/>
    <property type="match status" value="1"/>
</dbReference>
<comment type="caution">
    <text evidence="4">The sequence shown here is derived from an EMBL/GenBank/DDBJ whole genome shotgun (WGS) entry which is preliminary data.</text>
</comment>
<feature type="short sequence motif" description="GXGXXG" evidence="2">
    <location>
        <begin position="9"/>
        <end position="14"/>
    </location>
</feature>
<dbReference type="Proteomes" id="UP000596857">
    <property type="component" value="Unassembled WGS sequence"/>
</dbReference>
<proteinExistence type="predicted"/>
<feature type="short sequence motif" description="GXSXG" evidence="2">
    <location>
        <begin position="36"/>
        <end position="40"/>
    </location>
</feature>
<keyword evidence="2" id="KW-0442">Lipid degradation</keyword>
<gene>
    <name evidence="4" type="ORF">GC101_07990</name>
</gene>
<dbReference type="InterPro" id="IPR002641">
    <property type="entry name" value="PNPLA_dom"/>
</dbReference>
<evidence type="ECO:0000313" key="5">
    <source>
        <dbReference type="Proteomes" id="UP000596857"/>
    </source>
</evidence>
<name>A0ABX1YE81_9BACL</name>
<evidence type="ECO:0000313" key="4">
    <source>
        <dbReference type="EMBL" id="NOU78824.1"/>
    </source>
</evidence>